<organism evidence="1">
    <name type="scientific">Octopus bimaculoides</name>
    <name type="common">California two-spotted octopus</name>
    <dbReference type="NCBI Taxonomy" id="37653"/>
    <lineage>
        <taxon>Eukaryota</taxon>
        <taxon>Metazoa</taxon>
        <taxon>Spiralia</taxon>
        <taxon>Lophotrochozoa</taxon>
        <taxon>Mollusca</taxon>
        <taxon>Cephalopoda</taxon>
        <taxon>Coleoidea</taxon>
        <taxon>Octopodiformes</taxon>
        <taxon>Octopoda</taxon>
        <taxon>Incirrata</taxon>
        <taxon>Octopodidae</taxon>
        <taxon>Octopus</taxon>
    </lineage>
</organism>
<accession>A0A0L8G403</accession>
<dbReference type="PANTHER" id="PTHR10492">
    <property type="match status" value="1"/>
</dbReference>
<name>A0A0L8G403_OCTBM</name>
<reference evidence="1" key="1">
    <citation type="submission" date="2015-07" db="EMBL/GenBank/DDBJ databases">
        <title>MeaNS - Measles Nucleotide Surveillance Program.</title>
        <authorList>
            <person name="Tran T."/>
            <person name="Druce J."/>
        </authorList>
    </citation>
    <scope>NUCLEOTIDE SEQUENCE</scope>
    <source>
        <strain evidence="1">UCB-OBI-ISO-001</strain>
        <tissue evidence="1">Gonad</tissue>
    </source>
</reference>
<evidence type="ECO:0000313" key="1">
    <source>
        <dbReference type="EMBL" id="KOF71756.1"/>
    </source>
</evidence>
<proteinExistence type="predicted"/>
<protein>
    <submittedName>
        <fullName evidence="1">Uncharacterized protein</fullName>
    </submittedName>
</protein>
<dbReference type="AlphaFoldDB" id="A0A0L8G403"/>
<dbReference type="EMBL" id="KQ423995">
    <property type="protein sequence ID" value="KOF71756.1"/>
    <property type="molecule type" value="Genomic_DNA"/>
</dbReference>
<dbReference type="OrthoDB" id="6116168at2759"/>
<gene>
    <name evidence="1" type="ORF">OCBIM_22000545mg</name>
</gene>
<sequence>MRAHFYNDPLAEEFFHQLLLIGNGALPLNNTLQQHVFQCEHMVSILADLKENIFPTLQDNFKNIAWFAERAILAPWNESIDKVIHELIHILPRDVSTFVSIDTTINEHATVDYPVEFFNSLQITGLPSH</sequence>